<sequence>MECCERPGEARGKSLQLRRRFSPVLHVVGKATDEALQPGQLLVLVARGELLQRGGTGASLAIKGASTILLVMSAAEGGRTTIAGDDGREERSHVDIGVFSSGSLLLESA</sequence>
<accession>A0ABD2WZT9</accession>
<reference evidence="1 2" key="1">
    <citation type="journal article" date="2024" name="bioRxiv">
        <title>A reference genome for Trichogramma kaykai: A tiny desert-dwelling parasitoid wasp with competing sex-ratio distorters.</title>
        <authorList>
            <person name="Culotta J."/>
            <person name="Lindsey A.R."/>
        </authorList>
    </citation>
    <scope>NUCLEOTIDE SEQUENCE [LARGE SCALE GENOMIC DNA]</scope>
    <source>
        <strain evidence="1 2">KSX58</strain>
    </source>
</reference>
<organism evidence="1 2">
    <name type="scientific">Trichogramma kaykai</name>
    <dbReference type="NCBI Taxonomy" id="54128"/>
    <lineage>
        <taxon>Eukaryota</taxon>
        <taxon>Metazoa</taxon>
        <taxon>Ecdysozoa</taxon>
        <taxon>Arthropoda</taxon>
        <taxon>Hexapoda</taxon>
        <taxon>Insecta</taxon>
        <taxon>Pterygota</taxon>
        <taxon>Neoptera</taxon>
        <taxon>Endopterygota</taxon>
        <taxon>Hymenoptera</taxon>
        <taxon>Apocrita</taxon>
        <taxon>Proctotrupomorpha</taxon>
        <taxon>Chalcidoidea</taxon>
        <taxon>Trichogrammatidae</taxon>
        <taxon>Trichogramma</taxon>
    </lineage>
</organism>
<dbReference type="Proteomes" id="UP001627154">
    <property type="component" value="Unassembled WGS sequence"/>
</dbReference>
<keyword evidence="2" id="KW-1185">Reference proteome</keyword>
<evidence type="ECO:0000313" key="1">
    <source>
        <dbReference type="EMBL" id="KAL3398507.1"/>
    </source>
</evidence>
<proteinExistence type="predicted"/>
<gene>
    <name evidence="1" type="ORF">TKK_007661</name>
</gene>
<comment type="caution">
    <text evidence="1">The sequence shown here is derived from an EMBL/GenBank/DDBJ whole genome shotgun (WGS) entry which is preliminary data.</text>
</comment>
<name>A0ABD2WZT9_9HYME</name>
<dbReference type="AlphaFoldDB" id="A0ABD2WZT9"/>
<evidence type="ECO:0000313" key="2">
    <source>
        <dbReference type="Proteomes" id="UP001627154"/>
    </source>
</evidence>
<protein>
    <submittedName>
        <fullName evidence="1">Uncharacterized protein</fullName>
    </submittedName>
</protein>
<dbReference type="EMBL" id="JBJJXI010000059">
    <property type="protein sequence ID" value="KAL3398507.1"/>
    <property type="molecule type" value="Genomic_DNA"/>
</dbReference>